<evidence type="ECO:0000259" key="1">
    <source>
        <dbReference type="Pfam" id="PF01909"/>
    </source>
</evidence>
<accession>A0A2K8U7K1</accession>
<evidence type="ECO:0000313" key="3">
    <source>
        <dbReference type="Proteomes" id="UP000232638"/>
    </source>
</evidence>
<dbReference type="Pfam" id="PF01909">
    <property type="entry name" value="NTP_transf_2"/>
    <property type="match status" value="1"/>
</dbReference>
<dbReference type="AlphaFoldDB" id="A0A2K8U7K1"/>
<keyword evidence="3" id="KW-1185">Reference proteome</keyword>
<sequence length="117" mass="13227">MPVRSLDSSVLRWPNRAAVDAAARRWAETQRALHPELKKLGYFGSYARGNWGVGSDLDLIALVSHGKRPFGQRAMDWDLDPLPVPAEILVYTESEWARLEQEGGRFFTTVTAETVWI</sequence>
<protein>
    <recommendedName>
        <fullName evidence="1">Polymerase nucleotidyl transferase domain-containing protein</fullName>
    </recommendedName>
</protein>
<dbReference type="CDD" id="cd05403">
    <property type="entry name" value="NT_KNTase_like"/>
    <property type="match status" value="1"/>
</dbReference>
<gene>
    <name evidence="2" type="ORF">THSYN_11550</name>
</gene>
<reference evidence="2 3" key="1">
    <citation type="submission" date="2017-03" db="EMBL/GenBank/DDBJ databases">
        <title>Complete genome sequence of Candidatus 'Thiodictyon syntrophicum' sp. nov. strain Cad16T, a photolithoautotroph purple sulfur bacterium isolated from an alpine meromictic lake.</title>
        <authorList>
            <person name="Luedin S.M."/>
            <person name="Pothier J.F."/>
            <person name="Danza F."/>
            <person name="Storelli N."/>
            <person name="Wittwer M."/>
            <person name="Tonolla M."/>
        </authorList>
    </citation>
    <scope>NUCLEOTIDE SEQUENCE [LARGE SCALE GENOMIC DNA]</scope>
    <source>
        <strain evidence="2 3">Cad16T</strain>
    </source>
</reference>
<feature type="domain" description="Polymerase nucleotidyl transferase" evidence="1">
    <location>
        <begin position="33"/>
        <end position="79"/>
    </location>
</feature>
<dbReference type="SUPFAM" id="SSF81301">
    <property type="entry name" value="Nucleotidyltransferase"/>
    <property type="match status" value="1"/>
</dbReference>
<evidence type="ECO:0000313" key="2">
    <source>
        <dbReference type="EMBL" id="AUB81524.1"/>
    </source>
</evidence>
<dbReference type="Proteomes" id="UP000232638">
    <property type="component" value="Chromosome"/>
</dbReference>
<dbReference type="KEGG" id="tsy:THSYN_11550"/>
<proteinExistence type="predicted"/>
<name>A0A2K8U7K1_9GAMM</name>
<dbReference type="OrthoDB" id="9803106at2"/>
<dbReference type="GO" id="GO:0016779">
    <property type="term" value="F:nucleotidyltransferase activity"/>
    <property type="evidence" value="ECO:0007669"/>
    <property type="project" value="InterPro"/>
</dbReference>
<dbReference type="InterPro" id="IPR043519">
    <property type="entry name" value="NT_sf"/>
</dbReference>
<dbReference type="EMBL" id="CP020370">
    <property type="protein sequence ID" value="AUB81524.1"/>
    <property type="molecule type" value="Genomic_DNA"/>
</dbReference>
<dbReference type="InterPro" id="IPR002934">
    <property type="entry name" value="Polymerase_NTP_transf_dom"/>
</dbReference>
<dbReference type="Gene3D" id="3.30.460.10">
    <property type="entry name" value="Beta Polymerase, domain 2"/>
    <property type="match status" value="1"/>
</dbReference>
<organism evidence="2 3">
    <name type="scientific">Candidatus Thiodictyon syntrophicum</name>
    <dbReference type="NCBI Taxonomy" id="1166950"/>
    <lineage>
        <taxon>Bacteria</taxon>
        <taxon>Pseudomonadati</taxon>
        <taxon>Pseudomonadota</taxon>
        <taxon>Gammaproteobacteria</taxon>
        <taxon>Chromatiales</taxon>
        <taxon>Chromatiaceae</taxon>
        <taxon>Thiodictyon</taxon>
    </lineage>
</organism>